<evidence type="ECO:0000256" key="5">
    <source>
        <dbReference type="ARBA" id="ARBA00022519"/>
    </source>
</evidence>
<evidence type="ECO:0000256" key="2">
    <source>
        <dbReference type="ARBA" id="ARBA00007246"/>
    </source>
</evidence>
<evidence type="ECO:0000256" key="8">
    <source>
        <dbReference type="ARBA" id="ARBA00022989"/>
    </source>
</evidence>
<dbReference type="InterPro" id="IPR038072">
    <property type="entry name" value="GspK_central_sf"/>
</dbReference>
<protein>
    <submittedName>
        <fullName evidence="11">General secretion pathway protein GspK</fullName>
    </submittedName>
</protein>
<evidence type="ECO:0000256" key="6">
    <source>
        <dbReference type="ARBA" id="ARBA00022692"/>
    </source>
</evidence>
<dbReference type="PANTHER" id="PTHR38831">
    <property type="entry name" value="TYPE II SECRETION SYSTEM PROTEIN K"/>
    <property type="match status" value="1"/>
</dbReference>
<evidence type="ECO:0000256" key="9">
    <source>
        <dbReference type="ARBA" id="ARBA00023136"/>
    </source>
</evidence>
<organism evidence="11 12">
    <name type="scientific">Thioalkalivibrio halophilus</name>
    <dbReference type="NCBI Taxonomy" id="252474"/>
    <lineage>
        <taxon>Bacteria</taxon>
        <taxon>Pseudomonadati</taxon>
        <taxon>Pseudomonadota</taxon>
        <taxon>Gammaproteobacteria</taxon>
        <taxon>Chromatiales</taxon>
        <taxon>Ectothiorhodospiraceae</taxon>
        <taxon>Thioalkalivibrio</taxon>
    </lineage>
</organism>
<evidence type="ECO:0000313" key="11">
    <source>
        <dbReference type="EMBL" id="OOC09136.1"/>
    </source>
</evidence>
<reference evidence="11 12" key="1">
    <citation type="submission" date="2017-02" db="EMBL/GenBank/DDBJ databases">
        <title>Genomic diversity within the haloalkaliphilic genus Thioalkalivibrio.</title>
        <authorList>
            <person name="Ahn A.-C."/>
            <person name="Meier-Kolthoff J."/>
            <person name="Overmars L."/>
            <person name="Richter M."/>
            <person name="Woyke T."/>
            <person name="Sorokin D.Y."/>
            <person name="Muyzer G."/>
        </authorList>
    </citation>
    <scope>NUCLEOTIDE SEQUENCE [LARGE SCALE GENOMIC DNA]</scope>
    <source>
        <strain evidence="11 12">HL17</strain>
    </source>
</reference>
<evidence type="ECO:0000256" key="4">
    <source>
        <dbReference type="ARBA" id="ARBA00022475"/>
    </source>
</evidence>
<keyword evidence="6" id="KW-0812">Transmembrane</keyword>
<dbReference type="InterPro" id="IPR005628">
    <property type="entry name" value="GspK"/>
</dbReference>
<evidence type="ECO:0000313" key="12">
    <source>
        <dbReference type="Proteomes" id="UP000189177"/>
    </source>
</evidence>
<keyword evidence="9" id="KW-0472">Membrane</keyword>
<comment type="caution">
    <text evidence="11">The sequence shown here is derived from an EMBL/GenBank/DDBJ whole genome shotgun (WGS) entry which is preliminary data.</text>
</comment>
<comment type="subcellular location">
    <subcellularLocation>
        <location evidence="1">Cell inner membrane</location>
    </subcellularLocation>
</comment>
<dbReference type="GO" id="GO:0005886">
    <property type="term" value="C:plasma membrane"/>
    <property type="evidence" value="ECO:0007669"/>
    <property type="project" value="UniProtKB-SubCell"/>
</dbReference>
<keyword evidence="5" id="KW-0997">Cell inner membrane</keyword>
<dbReference type="SUPFAM" id="SSF158544">
    <property type="entry name" value="GspK insert domain-like"/>
    <property type="match status" value="1"/>
</dbReference>
<dbReference type="STRING" id="252474.B1A74_12600"/>
<keyword evidence="4" id="KW-1003">Cell membrane</keyword>
<accession>A0A1V2ZVQ7</accession>
<dbReference type="AlphaFoldDB" id="A0A1V2ZVQ7"/>
<keyword evidence="3" id="KW-0813">Transport</keyword>
<evidence type="ECO:0000256" key="3">
    <source>
        <dbReference type="ARBA" id="ARBA00022448"/>
    </source>
</evidence>
<feature type="domain" description="T2SS protein K first SAM-like" evidence="10">
    <location>
        <begin position="103"/>
        <end position="200"/>
    </location>
</feature>
<proteinExistence type="inferred from homology"/>
<comment type="similarity">
    <text evidence="2">Belongs to the GSP K family.</text>
</comment>
<gene>
    <name evidence="11" type="ORF">B1A74_12600</name>
</gene>
<keyword evidence="12" id="KW-1185">Reference proteome</keyword>
<keyword evidence="7" id="KW-0653">Protein transport</keyword>
<evidence type="ECO:0000256" key="7">
    <source>
        <dbReference type="ARBA" id="ARBA00022927"/>
    </source>
</evidence>
<dbReference type="EMBL" id="MUZR01000061">
    <property type="protein sequence ID" value="OOC09136.1"/>
    <property type="molecule type" value="Genomic_DNA"/>
</dbReference>
<dbReference type="OrthoDB" id="9788973at2"/>
<dbReference type="NCBIfam" id="NF037980">
    <property type="entry name" value="T2SS_GspK"/>
    <property type="match status" value="1"/>
</dbReference>
<evidence type="ECO:0000256" key="1">
    <source>
        <dbReference type="ARBA" id="ARBA00004533"/>
    </source>
</evidence>
<keyword evidence="8" id="KW-1133">Transmembrane helix</keyword>
<dbReference type="PANTHER" id="PTHR38831:SF1">
    <property type="entry name" value="TYPE II SECRETION SYSTEM PROTEIN K-RELATED"/>
    <property type="match status" value="1"/>
</dbReference>
<name>A0A1V2ZVQ7_9GAMM</name>
<sequence>MRPGHQSQAGAALITALLVVAIATVTAATMALRDQQQIHRATLLQEQDRARQLNRGAEAVAIHLLEEQRDLTELPWEGCQSPPIPIEIEGTTVTGRLDNLHCRFNLNSLGRAGEPPLQAFAALVDDALRETDGRGVNGRRIAMAVHDWMNPETDDPVYRGLEPPRLSGNRPMRLASELLQVDGVNAETWQALAPLVTALPGTDNHIDREHAPDAVRRAAETDPLADTTAAGEPHAPRYFRLQLVVRTGGREYFHCAVIDAPNGRTVLRELTPCEP</sequence>
<dbReference type="RefSeq" id="WP_026288954.1">
    <property type="nucleotide sequence ID" value="NZ_MUZR01000061.1"/>
</dbReference>
<evidence type="ECO:0000259" key="10">
    <source>
        <dbReference type="Pfam" id="PF21687"/>
    </source>
</evidence>
<dbReference type="Gene3D" id="1.10.40.60">
    <property type="entry name" value="EpsJ-like"/>
    <property type="match status" value="1"/>
</dbReference>
<dbReference type="Pfam" id="PF21687">
    <property type="entry name" value="T2SSK_1st"/>
    <property type="match status" value="1"/>
</dbReference>
<dbReference type="Proteomes" id="UP000189177">
    <property type="component" value="Unassembled WGS sequence"/>
</dbReference>
<dbReference type="InterPro" id="IPR049031">
    <property type="entry name" value="T2SSK_SAM-like_1st"/>
</dbReference>
<dbReference type="GO" id="GO:0009306">
    <property type="term" value="P:protein secretion"/>
    <property type="evidence" value="ECO:0007669"/>
    <property type="project" value="InterPro"/>
</dbReference>